<dbReference type="eggNOG" id="KOG3150">
    <property type="taxonomic scope" value="Eukaryota"/>
</dbReference>
<dbReference type="OMA" id="GKMKQFH"/>
<dbReference type="GeneID" id="16073967"/>
<gene>
    <name evidence="3" type="ORF">PTSG_12334</name>
</gene>
<keyword evidence="2" id="KW-1133">Transmembrane helix</keyword>
<dbReference type="FunCoup" id="F2UBG1">
    <property type="interactions" value="153"/>
</dbReference>
<protein>
    <submittedName>
        <fullName evidence="3">Transmembrane protein</fullName>
    </submittedName>
</protein>
<reference evidence="3" key="1">
    <citation type="submission" date="2009-08" db="EMBL/GenBank/DDBJ databases">
        <title>Annotation of Salpingoeca rosetta.</title>
        <authorList>
            <consortium name="The Broad Institute Genome Sequencing Platform"/>
            <person name="Russ C."/>
            <person name="Cuomo C."/>
            <person name="Burger G."/>
            <person name="Gray M.W."/>
            <person name="Holland P.W.H."/>
            <person name="King N."/>
            <person name="Lang F.B.F."/>
            <person name="Roger A.J."/>
            <person name="Ruiz-Trillo I."/>
            <person name="Young S.K."/>
            <person name="Zeng Q."/>
            <person name="Gargeya S."/>
            <person name="Alvarado L."/>
            <person name="Berlin A."/>
            <person name="Chapman S.B."/>
            <person name="Chen Z."/>
            <person name="Freedman E."/>
            <person name="Gellesch M."/>
            <person name="Goldberg J."/>
            <person name="Griggs A."/>
            <person name="Gujja S."/>
            <person name="Heilman E."/>
            <person name="Heiman D."/>
            <person name="Howarth C."/>
            <person name="Mehta T."/>
            <person name="Neiman D."/>
            <person name="Pearson M."/>
            <person name="Roberts A."/>
            <person name="Saif S."/>
            <person name="Shea T."/>
            <person name="Shenoy N."/>
            <person name="Sisk P."/>
            <person name="Stolte C."/>
            <person name="Sykes S."/>
            <person name="White J."/>
            <person name="Yandava C."/>
            <person name="Haas B."/>
            <person name="Nusbaum C."/>
            <person name="Birren B."/>
        </authorList>
    </citation>
    <scope>NUCLEOTIDE SEQUENCE [LARGE SCALE GENOMIC DNA]</scope>
    <source>
        <strain evidence="3">ATCC 50818</strain>
    </source>
</reference>
<proteinExistence type="predicted"/>
<accession>F2UBG1</accession>
<feature type="compositionally biased region" description="Basic and acidic residues" evidence="1">
    <location>
        <begin position="1"/>
        <end position="10"/>
    </location>
</feature>
<evidence type="ECO:0000313" key="3">
    <source>
        <dbReference type="EMBL" id="EGD73827.1"/>
    </source>
</evidence>
<dbReference type="Pfam" id="PF05608">
    <property type="entry name" value="RTE1"/>
    <property type="match status" value="1"/>
</dbReference>
<evidence type="ECO:0000313" key="4">
    <source>
        <dbReference type="Proteomes" id="UP000007799"/>
    </source>
</evidence>
<dbReference type="EMBL" id="GL832967">
    <property type="protein sequence ID" value="EGD73827.1"/>
    <property type="molecule type" value="Genomic_DNA"/>
</dbReference>
<dbReference type="KEGG" id="sre:PTSG_12334"/>
<dbReference type="RefSeq" id="XP_004993390.1">
    <property type="nucleotide sequence ID" value="XM_004993333.1"/>
</dbReference>
<dbReference type="Proteomes" id="UP000007799">
    <property type="component" value="Unassembled WGS sequence"/>
</dbReference>
<dbReference type="STRING" id="946362.F2UBG1"/>
<dbReference type="PANTHER" id="PTHR20921">
    <property type="entry name" value="TRANSMEMBRANE PROTEIN 222"/>
    <property type="match status" value="1"/>
</dbReference>
<feature type="transmembrane region" description="Helical" evidence="2">
    <location>
        <begin position="188"/>
        <end position="207"/>
    </location>
</feature>
<keyword evidence="2" id="KW-0472">Membrane</keyword>
<organism evidence="4">
    <name type="scientific">Salpingoeca rosetta (strain ATCC 50818 / BSB-021)</name>
    <dbReference type="NCBI Taxonomy" id="946362"/>
    <lineage>
        <taxon>Eukaryota</taxon>
        <taxon>Choanoflagellata</taxon>
        <taxon>Craspedida</taxon>
        <taxon>Salpingoecidae</taxon>
        <taxon>Salpingoeca</taxon>
    </lineage>
</organism>
<keyword evidence="4" id="KW-1185">Reference proteome</keyword>
<dbReference type="OrthoDB" id="267284at2759"/>
<dbReference type="AlphaFoldDB" id="F2UBG1"/>
<keyword evidence="2 3" id="KW-0812">Transmembrane</keyword>
<evidence type="ECO:0000256" key="2">
    <source>
        <dbReference type="SAM" id="Phobius"/>
    </source>
</evidence>
<name>F2UBG1_SALR5</name>
<evidence type="ECO:0000256" key="1">
    <source>
        <dbReference type="SAM" id="MobiDB-lite"/>
    </source>
</evidence>
<feature type="region of interest" description="Disordered" evidence="1">
    <location>
        <begin position="1"/>
        <end position="42"/>
    </location>
</feature>
<sequence>MTATGSRRDDDDATEQLVTSNTNTTTTVMVSESSRSGSRGSGSIGGVIAGQIDASRNRFPFCVVWTPLPLISWILPFIGHVGIASSNGVIYDFAGPYFVSVDNMAFGRPTKYWQLDPKRASSDWDSAVISGSEEYRKHMHNLFCDNCHSHVALCLNNMAYGGKRNWTMVSVALHLVLHSHYVSFGRFLLTYLPFLVIVTMVVLLVLFA</sequence>
<feature type="compositionally biased region" description="Low complexity" evidence="1">
    <location>
        <begin position="18"/>
        <end position="38"/>
    </location>
</feature>
<dbReference type="InParanoid" id="F2UBG1"/>
<dbReference type="InterPro" id="IPR008496">
    <property type="entry name" value="TMEM222/RTE1"/>
</dbReference>
<dbReference type="PANTHER" id="PTHR20921:SF0">
    <property type="entry name" value="TRANSMEMBRANE PROTEIN 222"/>
    <property type="match status" value="1"/>
</dbReference>